<feature type="compositionally biased region" description="Basic residues" evidence="1">
    <location>
        <begin position="27"/>
        <end position="37"/>
    </location>
</feature>
<dbReference type="Proteomes" id="UP000001812">
    <property type="component" value="Chromosome I"/>
</dbReference>
<dbReference type="EMBL" id="CM000832">
    <property type="protein sequence ID" value="EET07372.1"/>
    <property type="molecule type" value="Genomic_DNA"/>
</dbReference>
<evidence type="ECO:0000256" key="1">
    <source>
        <dbReference type="SAM" id="MobiDB-lite"/>
    </source>
</evidence>
<evidence type="ECO:0000313" key="2">
    <source>
        <dbReference type="EMBL" id="EET07372.1"/>
    </source>
</evidence>
<feature type="region of interest" description="Disordered" evidence="1">
    <location>
        <begin position="25"/>
        <end position="80"/>
    </location>
</feature>
<sequence length="80" mass="8803">MTGARTWLIGRALARRDLAATVATRGSLRRPGRARRAARGDGNACPSRLRARPRRTAASHHSAACENGTMRRNREARSPR</sequence>
<feature type="compositionally biased region" description="Basic residues" evidence="1">
    <location>
        <begin position="49"/>
        <end position="58"/>
    </location>
</feature>
<reference evidence="2" key="1">
    <citation type="submission" date="2009-05" db="EMBL/GenBank/DDBJ databases">
        <authorList>
            <person name="Harkins D.M."/>
            <person name="DeShazer D."/>
            <person name="Woods D.E."/>
            <person name="Brinkac L.M."/>
            <person name="Brown K.A."/>
            <person name="Hung G.C."/>
            <person name="Tuanyok A."/>
            <person name="Zhang B."/>
            <person name="Nierman W.C."/>
        </authorList>
    </citation>
    <scope>NUCLEOTIDE SEQUENCE [LARGE SCALE GENOMIC DNA]</scope>
    <source>
        <strain evidence="2">1710a</strain>
    </source>
</reference>
<name>A0A0E1WCU1_BURPE</name>
<proteinExistence type="predicted"/>
<accession>A0A0E1WCU1</accession>
<gene>
    <name evidence="2" type="ORF">BURPS1710A_1711</name>
</gene>
<dbReference type="HOGENOM" id="CLU_2582961_0_0_4"/>
<protein>
    <submittedName>
        <fullName evidence="2">Uncharacterized protein</fullName>
    </submittedName>
</protein>
<organism evidence="2">
    <name type="scientific">Burkholderia pseudomallei 1710a</name>
    <dbReference type="NCBI Taxonomy" id="320371"/>
    <lineage>
        <taxon>Bacteria</taxon>
        <taxon>Pseudomonadati</taxon>
        <taxon>Pseudomonadota</taxon>
        <taxon>Betaproteobacteria</taxon>
        <taxon>Burkholderiales</taxon>
        <taxon>Burkholderiaceae</taxon>
        <taxon>Burkholderia</taxon>
        <taxon>pseudomallei group</taxon>
    </lineage>
</organism>
<dbReference type="AlphaFoldDB" id="A0A0E1WCU1"/>